<dbReference type="Pfam" id="PF03205">
    <property type="entry name" value="MobB"/>
    <property type="match status" value="1"/>
</dbReference>
<protein>
    <submittedName>
        <fullName evidence="2">Molybdopterin-guanine dinucleotide biosynthesis protein B</fullName>
    </submittedName>
</protein>
<accession>A0ABV7B5Q7</accession>
<evidence type="ECO:0000313" key="3">
    <source>
        <dbReference type="Proteomes" id="UP001595386"/>
    </source>
</evidence>
<dbReference type="InterPro" id="IPR004435">
    <property type="entry name" value="MobB_dom"/>
</dbReference>
<dbReference type="Gene3D" id="3.40.50.300">
    <property type="entry name" value="P-loop containing nucleotide triphosphate hydrolases"/>
    <property type="match status" value="1"/>
</dbReference>
<dbReference type="SUPFAM" id="SSF52540">
    <property type="entry name" value="P-loop containing nucleoside triphosphate hydrolases"/>
    <property type="match status" value="1"/>
</dbReference>
<evidence type="ECO:0000313" key="2">
    <source>
        <dbReference type="EMBL" id="MFC2991595.1"/>
    </source>
</evidence>
<dbReference type="InterPro" id="IPR027417">
    <property type="entry name" value="P-loop_NTPase"/>
</dbReference>
<dbReference type="PANTHER" id="PTHR40072:SF1">
    <property type="entry name" value="MOLYBDOPTERIN-GUANINE DINUCLEOTIDE BIOSYNTHESIS ADAPTER PROTEIN"/>
    <property type="match status" value="1"/>
</dbReference>
<dbReference type="Proteomes" id="UP001595386">
    <property type="component" value="Unassembled WGS sequence"/>
</dbReference>
<name>A0ABV7B5Q7_9GAMM</name>
<comment type="caution">
    <text evidence="2">The sequence shown here is derived from an EMBL/GenBank/DDBJ whole genome shotgun (WGS) entry which is preliminary data.</text>
</comment>
<keyword evidence="3" id="KW-1185">Reference proteome</keyword>
<dbReference type="RefSeq" id="WP_379756179.1">
    <property type="nucleotide sequence ID" value="NZ_JBHRSQ010000008.1"/>
</dbReference>
<dbReference type="EMBL" id="JBHRSQ010000008">
    <property type="protein sequence ID" value="MFC2991595.1"/>
    <property type="molecule type" value="Genomic_DNA"/>
</dbReference>
<gene>
    <name evidence="2" type="primary">mobB</name>
    <name evidence="2" type="ORF">ACFODV_06080</name>
</gene>
<dbReference type="InterPro" id="IPR052539">
    <property type="entry name" value="MGD_biosynthesis_adapter"/>
</dbReference>
<dbReference type="PANTHER" id="PTHR40072">
    <property type="entry name" value="MOLYBDOPTERIN-GUANINE DINUCLEOTIDE BIOSYNTHESIS ADAPTER PROTEIN-RELATED"/>
    <property type="match status" value="1"/>
</dbReference>
<dbReference type="NCBIfam" id="TIGR00176">
    <property type="entry name" value="mobB"/>
    <property type="match status" value="1"/>
</dbReference>
<dbReference type="CDD" id="cd03116">
    <property type="entry name" value="MobB"/>
    <property type="match status" value="1"/>
</dbReference>
<feature type="domain" description="Molybdopterin-guanine dinucleotide biosynthesis protein B (MobB)" evidence="1">
    <location>
        <begin position="18"/>
        <end position="151"/>
    </location>
</feature>
<sequence>MNPNDQAPLLLETSLPLLGIAAWSGTGKTTLLEALLPRLSERGLRVAVIKHAHHTFDVDQPGKDSHRLRQAGAAPMLVASHARLAMMMETPGQQEPDLAQLVALVATQRPDLVLVEGFKAWPLPKLELYRAALGKPLRVAEDLWVRAVASDEPLALPAGVETLDLNDVAALSDWIAAWPARWAQERKPRSEADRLSSP</sequence>
<reference evidence="3" key="1">
    <citation type="journal article" date="2019" name="Int. J. Syst. Evol. Microbiol.">
        <title>The Global Catalogue of Microorganisms (GCM) 10K type strain sequencing project: providing services to taxonomists for standard genome sequencing and annotation.</title>
        <authorList>
            <consortium name="The Broad Institute Genomics Platform"/>
            <consortium name="The Broad Institute Genome Sequencing Center for Infectious Disease"/>
            <person name="Wu L."/>
            <person name="Ma J."/>
        </authorList>
    </citation>
    <scope>NUCLEOTIDE SEQUENCE [LARGE SCALE GENOMIC DNA]</scope>
    <source>
        <strain evidence="3">KCTC 52660</strain>
    </source>
</reference>
<proteinExistence type="predicted"/>
<evidence type="ECO:0000259" key="1">
    <source>
        <dbReference type="Pfam" id="PF03205"/>
    </source>
</evidence>
<organism evidence="2 3">
    <name type="scientific">Halomonas tibetensis</name>
    <dbReference type="NCBI Taxonomy" id="2259590"/>
    <lineage>
        <taxon>Bacteria</taxon>
        <taxon>Pseudomonadati</taxon>
        <taxon>Pseudomonadota</taxon>
        <taxon>Gammaproteobacteria</taxon>
        <taxon>Oceanospirillales</taxon>
        <taxon>Halomonadaceae</taxon>
        <taxon>Halomonas</taxon>
    </lineage>
</organism>